<feature type="region of interest" description="Disordered" evidence="1">
    <location>
        <begin position="1"/>
        <end position="23"/>
    </location>
</feature>
<gene>
    <name evidence="2" type="ORF">TTEB3V08_LOCUS3945</name>
</gene>
<dbReference type="EMBL" id="OE001067">
    <property type="protein sequence ID" value="CAD7455895.1"/>
    <property type="molecule type" value="Genomic_DNA"/>
</dbReference>
<proteinExistence type="predicted"/>
<organism evidence="2">
    <name type="scientific">Timema tahoe</name>
    <dbReference type="NCBI Taxonomy" id="61484"/>
    <lineage>
        <taxon>Eukaryota</taxon>
        <taxon>Metazoa</taxon>
        <taxon>Ecdysozoa</taxon>
        <taxon>Arthropoda</taxon>
        <taxon>Hexapoda</taxon>
        <taxon>Insecta</taxon>
        <taxon>Pterygota</taxon>
        <taxon>Neoptera</taxon>
        <taxon>Polyneoptera</taxon>
        <taxon>Phasmatodea</taxon>
        <taxon>Timematodea</taxon>
        <taxon>Timematoidea</taxon>
        <taxon>Timematidae</taxon>
        <taxon>Timema</taxon>
    </lineage>
</organism>
<protein>
    <submittedName>
        <fullName evidence="2">Uncharacterized protein</fullName>
    </submittedName>
</protein>
<accession>A0A7R9FNX9</accession>
<dbReference type="AlphaFoldDB" id="A0A7R9FNX9"/>
<evidence type="ECO:0000313" key="2">
    <source>
        <dbReference type="EMBL" id="CAD7455895.1"/>
    </source>
</evidence>
<reference evidence="2" key="1">
    <citation type="submission" date="2020-11" db="EMBL/GenBank/DDBJ databases">
        <authorList>
            <person name="Tran Van P."/>
        </authorList>
    </citation>
    <scope>NUCLEOTIDE SEQUENCE</scope>
</reference>
<evidence type="ECO:0000256" key="1">
    <source>
        <dbReference type="SAM" id="MobiDB-lite"/>
    </source>
</evidence>
<sequence>MQPGTSSESGTNKQLSDVQPDQKHSKIIECTNYAISEKSKHYKEQTSTFSAICVDKFCALLGILILSAAQKYVHQHSKEMFSSEHSGSRYKASLSCRRSYTVNLCDHGAILKCLIFCSHFVRSKPAYFSTRSTGTTNQENLCFLTIKKMKNDKIPVFSLLQSNVRRTSRKELSYTPQSIFPVKYLVWCGRTRYFPSLQVFANTK</sequence>
<feature type="compositionally biased region" description="Polar residues" evidence="1">
    <location>
        <begin position="1"/>
        <end position="19"/>
    </location>
</feature>
<name>A0A7R9FNX9_9NEOP</name>